<keyword evidence="12" id="KW-0407">Ion channel</keyword>
<feature type="transmembrane region" description="Helical" evidence="13">
    <location>
        <begin position="1098"/>
        <end position="1122"/>
    </location>
</feature>
<keyword evidence="5 13" id="KW-0812">Transmembrane</keyword>
<name>A0ABP1QS20_9HEXA</name>
<keyword evidence="7" id="KW-0406">Ion transport</keyword>
<feature type="transmembrane region" description="Helical" evidence="13">
    <location>
        <begin position="832"/>
        <end position="851"/>
    </location>
</feature>
<comment type="similarity">
    <text evidence="2">Belongs to the glutamate-gated ion channel (TC 1.A.10.1) family.</text>
</comment>
<feature type="transmembrane region" description="Helical" evidence="13">
    <location>
        <begin position="278"/>
        <end position="296"/>
    </location>
</feature>
<dbReference type="SUPFAM" id="SSF53850">
    <property type="entry name" value="Periplasmic binding protein-like II"/>
    <property type="match status" value="2"/>
</dbReference>
<feature type="transmembrane region" description="Helical" evidence="13">
    <location>
        <begin position="889"/>
        <end position="907"/>
    </location>
</feature>
<dbReference type="Pfam" id="PF00060">
    <property type="entry name" value="Lig_chan"/>
    <property type="match status" value="2"/>
</dbReference>
<organism evidence="15 16">
    <name type="scientific">Orchesella dallaii</name>
    <dbReference type="NCBI Taxonomy" id="48710"/>
    <lineage>
        <taxon>Eukaryota</taxon>
        <taxon>Metazoa</taxon>
        <taxon>Ecdysozoa</taxon>
        <taxon>Arthropoda</taxon>
        <taxon>Hexapoda</taxon>
        <taxon>Collembola</taxon>
        <taxon>Entomobryomorpha</taxon>
        <taxon>Entomobryoidea</taxon>
        <taxon>Orchesellidae</taxon>
        <taxon>Orchesellinae</taxon>
        <taxon>Orchesella</taxon>
    </lineage>
</organism>
<proteinExistence type="inferred from homology"/>
<evidence type="ECO:0000256" key="4">
    <source>
        <dbReference type="ARBA" id="ARBA00022475"/>
    </source>
</evidence>
<feature type="domain" description="Ionotropic glutamate receptor L-glutamate and glycine-binding" evidence="14">
    <location>
        <begin position="111"/>
        <end position="171"/>
    </location>
</feature>
<evidence type="ECO:0000256" key="10">
    <source>
        <dbReference type="ARBA" id="ARBA00023180"/>
    </source>
</evidence>
<dbReference type="PANTHER" id="PTHR42643">
    <property type="entry name" value="IONOTROPIC RECEPTOR 20A-RELATED"/>
    <property type="match status" value="1"/>
</dbReference>
<gene>
    <name evidence="15" type="ORF">ODALV1_LOCUS13159</name>
</gene>
<dbReference type="InterPro" id="IPR001320">
    <property type="entry name" value="Iontro_rcpt_C"/>
</dbReference>
<evidence type="ECO:0000259" key="14">
    <source>
        <dbReference type="SMART" id="SM00918"/>
    </source>
</evidence>
<evidence type="ECO:0000256" key="12">
    <source>
        <dbReference type="ARBA" id="ARBA00023303"/>
    </source>
</evidence>
<protein>
    <recommendedName>
        <fullName evidence="14">Ionotropic glutamate receptor L-glutamate and glycine-binding domain-containing protein</fullName>
    </recommendedName>
</protein>
<evidence type="ECO:0000256" key="1">
    <source>
        <dbReference type="ARBA" id="ARBA00004651"/>
    </source>
</evidence>
<evidence type="ECO:0000256" key="5">
    <source>
        <dbReference type="ARBA" id="ARBA00022692"/>
    </source>
</evidence>
<dbReference type="Proteomes" id="UP001642540">
    <property type="component" value="Unassembled WGS sequence"/>
</dbReference>
<dbReference type="Gene3D" id="3.40.190.10">
    <property type="entry name" value="Periplasmic binding protein-like II"/>
    <property type="match status" value="2"/>
</dbReference>
<comment type="caution">
    <text evidence="15">The sequence shown here is derived from an EMBL/GenBank/DDBJ whole genome shotgun (WGS) entry which is preliminary data.</text>
</comment>
<evidence type="ECO:0000256" key="11">
    <source>
        <dbReference type="ARBA" id="ARBA00023286"/>
    </source>
</evidence>
<evidence type="ECO:0000313" key="16">
    <source>
        <dbReference type="Proteomes" id="UP001642540"/>
    </source>
</evidence>
<evidence type="ECO:0000256" key="3">
    <source>
        <dbReference type="ARBA" id="ARBA00022448"/>
    </source>
</evidence>
<keyword evidence="11" id="KW-1071">Ligand-gated ion channel</keyword>
<feature type="transmembrane region" description="Helical" evidence="13">
    <location>
        <begin position="225"/>
        <end position="242"/>
    </location>
</feature>
<dbReference type="Pfam" id="PF10613">
    <property type="entry name" value="Lig_chan-Glu_bd"/>
    <property type="match status" value="2"/>
</dbReference>
<dbReference type="PANTHER" id="PTHR42643:SF39">
    <property type="entry name" value="IONOTROPIC RECEPTOR 56A-RELATED"/>
    <property type="match status" value="1"/>
</dbReference>
<dbReference type="InterPro" id="IPR052192">
    <property type="entry name" value="Insect_Ionotropic_Sensory_Rcpt"/>
</dbReference>
<keyword evidence="9" id="KW-0675">Receptor</keyword>
<keyword evidence="16" id="KW-1185">Reference proteome</keyword>
<evidence type="ECO:0000256" key="9">
    <source>
        <dbReference type="ARBA" id="ARBA00023170"/>
    </source>
</evidence>
<keyword evidence="6 13" id="KW-1133">Transmembrane helix</keyword>
<dbReference type="SMART" id="SM00918">
    <property type="entry name" value="Lig_chan-Glu_bd"/>
    <property type="match status" value="2"/>
</dbReference>
<evidence type="ECO:0000256" key="2">
    <source>
        <dbReference type="ARBA" id="ARBA00008685"/>
    </source>
</evidence>
<evidence type="ECO:0000256" key="7">
    <source>
        <dbReference type="ARBA" id="ARBA00023065"/>
    </source>
</evidence>
<evidence type="ECO:0000256" key="6">
    <source>
        <dbReference type="ARBA" id="ARBA00022989"/>
    </source>
</evidence>
<comment type="subcellular location">
    <subcellularLocation>
        <location evidence="1">Cell membrane</location>
        <topology evidence="1">Multi-pass membrane protein</topology>
    </subcellularLocation>
</comment>
<dbReference type="EMBL" id="CAXLJM020000040">
    <property type="protein sequence ID" value="CAL8108986.1"/>
    <property type="molecule type" value="Genomic_DNA"/>
</dbReference>
<keyword evidence="4" id="KW-1003">Cell membrane</keyword>
<sequence>MENVAPIKGTSPMPHRRDADFFIFLTQNRIDGASNFLQNTELSKKLKYKIILFRDETKSKNLACLTFNPYKNQVVPLKLTKNTTLFFDFTSNFHGKPIRMAATIYYIPVYEFVKAKTGNYYEQRGFVAEILQAIRTRLNMTYTLIPCTPDGLSGSRMKNGTWQGCMGDVIADRADMAVFVAPDNERYGHVEFSSAMAYSFITFYIQKPEGNLGWDSIFKSFTSRVWLLMVGSIIFTSIVIFLNEKEFKRNPQRFAKILLGLFDIFVGQIATVPKRGSSKLLFLLWMLYALVMSTAYTSKLKSLMTSPEVETVPSSFTDLASSSYRFGMPKSFRRGLGENIFKQSNVPAIKWIYNAKETVKDEPTCLKRASEKKYACISWNVFLNFVVGTIYGNSKGDSPFRSATAGINIVSPGAIMQKQSIFRERFDKQIINAENTGLMGQMYNMDMSMLKTKLNMKTAKNGSNNDLRHHHQRMQGTSEKPLNYDNCKGCYFVYNLGIVISILVFSVQVQGNQHLQTISSLHQFINVLLAQPQINQCSFSFTYTGNDFNSMDQLSEFISTVSEKVIPSSVQNLIHLLQWKGWLPQKRLRCYVIISIIHSYKSELEYSNLFLENVVPIKGTIPMPHRRDTDFFIFLTNQGMDNSTKLLQDTDLSRKLKYKIVLFQDQSKKNLTSLTVNPYKNVVVPVILTGNFRLFFDFTSNFYGQSIRMAATTYYIPTYEIVRASTGIYYEKRGFVAEILQAIRTRLNLTYSVIPCTPDGLSGSLMKNGSWQGCMGDVISNRADMAVFVGPDEERYGHVEFGSPIAYGFITFYIKKPQVYLQWDSIYKSFTLRVWLLMIGSIVFTSILLFVKETKSIRDAYRFFEIYLGLFDILVSQKATIPKRVSSKLLLLLWMLYALVMGTAYTSKLTSLMTSPKVEVLPSSFIDLASSNYRFGVSNSFRKGLAENLFKHSNAPAIKRIYNALETFKDGPTCLKMAFEKKYACISWNILLKFLAGTIYRNSKGDIPFNAAKAGMNIATPGAIVQKQSIFRERFAKQIIHAQSTGLIEQMYNMDMSTIRLKRKLSLQKTTNERKIDLHHDQSSTERPLNNDNCKGCYFVYILGIVISFLFFTSERLFIVIVQNKI</sequence>
<keyword evidence="10" id="KW-0325">Glycoprotein</keyword>
<reference evidence="15 16" key="1">
    <citation type="submission" date="2024-08" db="EMBL/GenBank/DDBJ databases">
        <authorList>
            <person name="Cucini C."/>
            <person name="Frati F."/>
        </authorList>
    </citation>
    <scope>NUCLEOTIDE SEQUENCE [LARGE SCALE GENOMIC DNA]</scope>
</reference>
<keyword evidence="3" id="KW-0813">Transport</keyword>
<feature type="domain" description="Ionotropic glutamate receptor L-glutamate and glycine-binding" evidence="14">
    <location>
        <begin position="718"/>
        <end position="780"/>
    </location>
</feature>
<evidence type="ECO:0000256" key="8">
    <source>
        <dbReference type="ARBA" id="ARBA00023136"/>
    </source>
</evidence>
<accession>A0ABP1QS20</accession>
<dbReference type="InterPro" id="IPR019594">
    <property type="entry name" value="Glu/Gly-bd"/>
</dbReference>
<keyword evidence="8 13" id="KW-0472">Membrane</keyword>
<evidence type="ECO:0000313" key="15">
    <source>
        <dbReference type="EMBL" id="CAL8108986.1"/>
    </source>
</evidence>
<dbReference type="Gene3D" id="1.10.287.70">
    <property type="match status" value="2"/>
</dbReference>
<evidence type="ECO:0000256" key="13">
    <source>
        <dbReference type="SAM" id="Phobius"/>
    </source>
</evidence>